<dbReference type="GO" id="GO:0015833">
    <property type="term" value="P:peptide transport"/>
    <property type="evidence" value="ECO:0007669"/>
    <property type="project" value="InterPro"/>
</dbReference>
<evidence type="ECO:0000256" key="8">
    <source>
        <dbReference type="SAM" id="MobiDB-lite"/>
    </source>
</evidence>
<keyword evidence="4" id="KW-1003">Cell membrane</keyword>
<feature type="compositionally biased region" description="Pro residues" evidence="8">
    <location>
        <begin position="615"/>
        <end position="625"/>
    </location>
</feature>
<evidence type="ECO:0000256" key="5">
    <source>
        <dbReference type="ARBA" id="ARBA00022741"/>
    </source>
</evidence>
<dbReference type="InterPro" id="IPR013563">
    <property type="entry name" value="Oligopep_ABC_C"/>
</dbReference>
<keyword evidence="6 10" id="KW-0067">ATP-binding</keyword>
<dbReference type="NCBIfam" id="NF008453">
    <property type="entry name" value="PRK11308.1"/>
    <property type="match status" value="2"/>
</dbReference>
<name>A0A7W3LKD7_ACTNM</name>
<dbReference type="GO" id="GO:0005886">
    <property type="term" value="C:plasma membrane"/>
    <property type="evidence" value="ECO:0007669"/>
    <property type="project" value="UniProtKB-SubCell"/>
</dbReference>
<evidence type="ECO:0000256" key="7">
    <source>
        <dbReference type="ARBA" id="ARBA00023136"/>
    </source>
</evidence>
<evidence type="ECO:0000256" key="1">
    <source>
        <dbReference type="ARBA" id="ARBA00004202"/>
    </source>
</evidence>
<dbReference type="SUPFAM" id="SSF52540">
    <property type="entry name" value="P-loop containing nucleoside triphosphate hydrolases"/>
    <property type="match status" value="2"/>
</dbReference>
<dbReference type="GO" id="GO:0016887">
    <property type="term" value="F:ATP hydrolysis activity"/>
    <property type="evidence" value="ECO:0007669"/>
    <property type="project" value="InterPro"/>
</dbReference>
<feature type="domain" description="ABC transporter" evidence="9">
    <location>
        <begin position="354"/>
        <end position="598"/>
    </location>
</feature>
<dbReference type="PANTHER" id="PTHR43297:SF2">
    <property type="entry name" value="DIPEPTIDE TRANSPORT ATP-BINDING PROTEIN DPPD"/>
    <property type="match status" value="1"/>
</dbReference>
<dbReference type="AlphaFoldDB" id="A0A7W3LKD7"/>
<evidence type="ECO:0000313" key="11">
    <source>
        <dbReference type="Proteomes" id="UP000572680"/>
    </source>
</evidence>
<dbReference type="InterPro" id="IPR050388">
    <property type="entry name" value="ABC_Ni/Peptide_Import"/>
</dbReference>
<evidence type="ECO:0000313" key="10">
    <source>
        <dbReference type="EMBL" id="MBA8949673.1"/>
    </source>
</evidence>
<dbReference type="PANTHER" id="PTHR43297">
    <property type="entry name" value="OLIGOPEPTIDE TRANSPORT ATP-BINDING PROTEIN APPD"/>
    <property type="match status" value="1"/>
</dbReference>
<dbReference type="Pfam" id="PF08352">
    <property type="entry name" value="oligo_HPY"/>
    <property type="match status" value="2"/>
</dbReference>
<dbReference type="RefSeq" id="WP_182842064.1">
    <property type="nucleotide sequence ID" value="NZ_BAAALP010000012.1"/>
</dbReference>
<feature type="region of interest" description="Disordered" evidence="8">
    <location>
        <begin position="600"/>
        <end position="632"/>
    </location>
</feature>
<dbReference type="CDD" id="cd03257">
    <property type="entry name" value="ABC_NikE_OppD_transporters"/>
    <property type="match status" value="2"/>
</dbReference>
<dbReference type="PROSITE" id="PS00211">
    <property type="entry name" value="ABC_TRANSPORTER_1"/>
    <property type="match status" value="2"/>
</dbReference>
<evidence type="ECO:0000259" key="9">
    <source>
        <dbReference type="PROSITE" id="PS50893"/>
    </source>
</evidence>
<reference evidence="10 11" key="1">
    <citation type="submission" date="2020-08" db="EMBL/GenBank/DDBJ databases">
        <title>Genomic Encyclopedia of Type Strains, Phase IV (KMG-IV): sequencing the most valuable type-strain genomes for metagenomic binning, comparative biology and taxonomic classification.</title>
        <authorList>
            <person name="Goeker M."/>
        </authorList>
    </citation>
    <scope>NUCLEOTIDE SEQUENCE [LARGE SCALE GENOMIC DNA]</scope>
    <source>
        <strain evidence="10 11">DSM 44197</strain>
    </source>
</reference>
<keyword evidence="11" id="KW-1185">Reference proteome</keyword>
<evidence type="ECO:0000256" key="6">
    <source>
        <dbReference type="ARBA" id="ARBA00022840"/>
    </source>
</evidence>
<dbReference type="FunFam" id="3.40.50.300:FF:000016">
    <property type="entry name" value="Oligopeptide ABC transporter ATP-binding component"/>
    <property type="match status" value="2"/>
</dbReference>
<keyword evidence="5" id="KW-0547">Nucleotide-binding</keyword>
<feature type="domain" description="ABC transporter" evidence="9">
    <location>
        <begin position="4"/>
        <end position="250"/>
    </location>
</feature>
<dbReference type="EMBL" id="JACJIA010000001">
    <property type="protein sequence ID" value="MBA8949673.1"/>
    <property type="molecule type" value="Genomic_DNA"/>
</dbReference>
<protein>
    <submittedName>
        <fullName evidence="10">Peptide/nickel transport system ATP-binding protein</fullName>
    </submittedName>
</protein>
<dbReference type="InterPro" id="IPR027417">
    <property type="entry name" value="P-loop_NTPase"/>
</dbReference>
<evidence type="ECO:0000256" key="2">
    <source>
        <dbReference type="ARBA" id="ARBA00005417"/>
    </source>
</evidence>
<proteinExistence type="inferred from homology"/>
<gene>
    <name evidence="10" type="ORF">HNR61_001271</name>
</gene>
<comment type="caution">
    <text evidence="10">The sequence shown here is derived from an EMBL/GenBank/DDBJ whole genome shotgun (WGS) entry which is preliminary data.</text>
</comment>
<dbReference type="Pfam" id="PF00005">
    <property type="entry name" value="ABC_tran"/>
    <property type="match status" value="2"/>
</dbReference>
<organism evidence="10 11">
    <name type="scientific">Actinomadura namibiensis</name>
    <dbReference type="NCBI Taxonomy" id="182080"/>
    <lineage>
        <taxon>Bacteria</taxon>
        <taxon>Bacillati</taxon>
        <taxon>Actinomycetota</taxon>
        <taxon>Actinomycetes</taxon>
        <taxon>Streptosporangiales</taxon>
        <taxon>Thermomonosporaceae</taxon>
        <taxon>Actinomadura</taxon>
    </lineage>
</organism>
<dbReference type="Gene3D" id="3.40.50.300">
    <property type="entry name" value="P-loop containing nucleotide triphosphate hydrolases"/>
    <property type="match status" value="2"/>
</dbReference>
<dbReference type="GO" id="GO:0005524">
    <property type="term" value="F:ATP binding"/>
    <property type="evidence" value="ECO:0007669"/>
    <property type="project" value="UniProtKB-KW"/>
</dbReference>
<sequence length="680" mass="72602">MTVLEVRDLRVTYPRGVRAVRGVDLSVGRGEVLGIVGESGSGKSALALATLGLLPPGTRVEGSVRLRGRELLGRSDAELSRVRGKDLAMVFQDPLSALTPVHPVGDQIAETIRVHAGATRPAARARAVELLELVGIPDAARRARAYPHEFSGGMRQRVMIAMAIANDPVAIVCDEPTTALDVTIQAQVLEVLRTAKEATGAAIVLITHDLGVVAGFADRVMVMYAGRAVETGPVAEVYARPRMPYTIGLLQSLPRIEADAPRPVPIDGAGGISAGGLPAAGCPFAPRCPVAVPRCADAEPRPVPVGTPAHTAACVHLDATGDPARVFPVPAPPPAPPVVPRHERPAVLEVEGLVRHHPLYRGTVLRRRNGTVRAVDGVSFDVRAGETLGLVGESGCGKTTALMEVLRLTRPQRGAVRLFGRDTAALTAAERKALRRDVQVVFQDPFASLDPRMRVAEILAEPLLVHGVPRARIDARVRELLALVGLDPAHAARHPHGLSGGQRQRVGIARALALEPRLLLLDEPVASLDVSVQAGIMALLEELRARLGLAYLFVAHDLAVVRLLADRVAVMYRGRIVEIGPVADVYGAPVHPYTRALLDAVPRPDPHRERRRRPAPLPGDPPDPSEQPRGCRFRARCPSYAASADAAWRTLCETDEPRPRPVPDGSGRLVACHHLEGGRP</sequence>
<evidence type="ECO:0000256" key="3">
    <source>
        <dbReference type="ARBA" id="ARBA00022448"/>
    </source>
</evidence>
<keyword evidence="3" id="KW-0813">Transport</keyword>
<dbReference type="SMART" id="SM00382">
    <property type="entry name" value="AAA"/>
    <property type="match status" value="2"/>
</dbReference>
<comment type="subcellular location">
    <subcellularLocation>
        <location evidence="1">Cell membrane</location>
        <topology evidence="1">Peripheral membrane protein</topology>
    </subcellularLocation>
</comment>
<evidence type="ECO:0000256" key="4">
    <source>
        <dbReference type="ARBA" id="ARBA00022475"/>
    </source>
</evidence>
<accession>A0A7W3LKD7</accession>
<dbReference type="InterPro" id="IPR017871">
    <property type="entry name" value="ABC_transporter-like_CS"/>
</dbReference>
<dbReference type="Proteomes" id="UP000572680">
    <property type="component" value="Unassembled WGS sequence"/>
</dbReference>
<dbReference type="NCBIfam" id="NF007739">
    <property type="entry name" value="PRK10419.1"/>
    <property type="match status" value="2"/>
</dbReference>
<dbReference type="InterPro" id="IPR003439">
    <property type="entry name" value="ABC_transporter-like_ATP-bd"/>
</dbReference>
<dbReference type="PROSITE" id="PS50893">
    <property type="entry name" value="ABC_TRANSPORTER_2"/>
    <property type="match status" value="2"/>
</dbReference>
<comment type="similarity">
    <text evidence="2">Belongs to the ABC transporter superfamily.</text>
</comment>
<dbReference type="NCBIfam" id="TIGR01727">
    <property type="entry name" value="oligo_HPY"/>
    <property type="match status" value="2"/>
</dbReference>
<keyword evidence="7" id="KW-0472">Membrane</keyword>
<dbReference type="InterPro" id="IPR003593">
    <property type="entry name" value="AAA+_ATPase"/>
</dbReference>